<sequence length="110" mass="13093">MSKEVSGPWVNTPESSNVLRFCYAMAKLIVDFQNGSEYGYFIPFYYYIKMKEAPSKGKFIWELRRANKPYRIMRAPFKKPISEVRREVPYRAEPGRPRRKKGEEVMRGPY</sequence>
<evidence type="ECO:0000259" key="2">
    <source>
        <dbReference type="Pfam" id="PF13619"/>
    </source>
</evidence>
<dbReference type="Pfam" id="PF13619">
    <property type="entry name" value="KTSC"/>
    <property type="match status" value="1"/>
</dbReference>
<dbReference type="Proteomes" id="UP001162252">
    <property type="component" value="Segment"/>
</dbReference>
<accession>A0AA35CR70</accession>
<dbReference type="InterPro" id="IPR025309">
    <property type="entry name" value="KTSC_dom"/>
</dbReference>
<name>A0AA35CR70_9CAUD</name>
<feature type="domain" description="KTSC" evidence="2">
    <location>
        <begin position="14"/>
        <end position="60"/>
    </location>
</feature>
<dbReference type="GeneID" id="80402160"/>
<dbReference type="KEGG" id="vg:80402160"/>
<proteinExistence type="predicted"/>
<dbReference type="RefSeq" id="YP_010772447.1">
    <property type="nucleotide sequence ID" value="NC_074644.1"/>
</dbReference>
<evidence type="ECO:0000256" key="1">
    <source>
        <dbReference type="SAM" id="MobiDB-lite"/>
    </source>
</evidence>
<dbReference type="EMBL" id="LC711077">
    <property type="protein sequence ID" value="BDI54851.1"/>
    <property type="molecule type" value="Genomic_DNA"/>
</dbReference>
<organism evidence="3 4">
    <name type="scientific">Lokiarchaeia virus VerdaV1</name>
    <dbReference type="NCBI Taxonomy" id="3070170"/>
    <lineage>
        <taxon>Viruses</taxon>
        <taxon>Duplodnaviria</taxon>
        <taxon>Heunggongvirae</taxon>
        <taxon>Uroviricota</taxon>
        <taxon>Caudoviricetes</taxon>
        <taxon>Verdandiviridae</taxon>
        <taxon>Dolusvirus</taxon>
        <taxon>Dolusvirus shimokitaense</taxon>
    </lineage>
</organism>
<reference evidence="3 4" key="1">
    <citation type="journal article" date="2022" name="Nat. Microbiol.">
        <title>Three families of Asgard archaeal viruses identified in metagenome-assembled genomes.</title>
        <authorList>
            <person name="Medvedeva S."/>
            <person name="Sun J."/>
            <person name="Yutin N."/>
            <person name="Koonin E.V."/>
            <person name="Nunoura T."/>
            <person name="Rinke C."/>
            <person name="Krupovic M."/>
        </authorList>
    </citation>
    <scope>NUCLEOTIDE SEQUENCE [LARGE SCALE GENOMIC DNA]</scope>
    <source>
        <strain evidence="3">VerdaV1</strain>
    </source>
</reference>
<keyword evidence="4" id="KW-1185">Reference proteome</keyword>
<feature type="region of interest" description="Disordered" evidence="1">
    <location>
        <begin position="88"/>
        <end position="110"/>
    </location>
</feature>
<evidence type="ECO:0000313" key="4">
    <source>
        <dbReference type="Proteomes" id="UP001162252"/>
    </source>
</evidence>
<evidence type="ECO:0000313" key="3">
    <source>
        <dbReference type="EMBL" id="BDI54851.1"/>
    </source>
</evidence>
<protein>
    <submittedName>
        <fullName evidence="3">KTSC protein</fullName>
    </submittedName>
</protein>